<name>A0A415H1W7_9FIRM</name>
<dbReference type="EMBL" id="QRNS01000038">
    <property type="protein sequence ID" value="RHK60108.1"/>
    <property type="molecule type" value="Genomic_DNA"/>
</dbReference>
<comment type="caution">
    <text evidence="1">The sequence shown here is derived from an EMBL/GenBank/DDBJ whole genome shotgun (WGS) entry which is preliminary data.</text>
</comment>
<organism evidence="1 2">
    <name type="scientific">Dorea formicigenerans</name>
    <dbReference type="NCBI Taxonomy" id="39486"/>
    <lineage>
        <taxon>Bacteria</taxon>
        <taxon>Bacillati</taxon>
        <taxon>Bacillota</taxon>
        <taxon>Clostridia</taxon>
        <taxon>Lachnospirales</taxon>
        <taxon>Lachnospiraceae</taxon>
        <taxon>Dorea</taxon>
    </lineage>
</organism>
<accession>A0A415H1W7</accession>
<reference evidence="1 2" key="1">
    <citation type="submission" date="2018-08" db="EMBL/GenBank/DDBJ databases">
        <title>A genome reference for cultivated species of the human gut microbiota.</title>
        <authorList>
            <person name="Zou Y."/>
            <person name="Xue W."/>
            <person name="Luo G."/>
        </authorList>
    </citation>
    <scope>NUCLEOTIDE SEQUENCE [LARGE SCALE GENOMIC DNA]</scope>
    <source>
        <strain evidence="1 2">AF42-21</strain>
    </source>
</reference>
<proteinExistence type="predicted"/>
<dbReference type="AlphaFoldDB" id="A0A415H1W7"/>
<evidence type="ECO:0000313" key="1">
    <source>
        <dbReference type="EMBL" id="RHK60108.1"/>
    </source>
</evidence>
<protein>
    <submittedName>
        <fullName evidence="1">Uncharacterized protein</fullName>
    </submittedName>
</protein>
<evidence type="ECO:0000313" key="2">
    <source>
        <dbReference type="Proteomes" id="UP000284152"/>
    </source>
</evidence>
<sequence length="434" mass="51156">MKLLEKRLWALEQELEDKKMQMNRAAQGENRSRYNDVEENSGVAGTKKSIDELCSTITNLKGKLQAVYQLPMFKNEKYKEQKVYPLRTSNLFVNHKRYKKLFHQMRTYREMGELVEETVQYSSYHKSSEIYEIWCYFKILEIFILEKGYVIDRISWPGKKKKPFVFESWENQDYSKVVHAIKKYIENREKRDSVKILEELVIHITNGKNDIYLGYNCTFQGEKASKAEVDEKGAVQYRTEQLRPDIFLILNKEIFFACDAKYKNYSKEFMGIQAWYTDLFECGAYKYIYRLNLGNVTDENSGKCMLPVKKKFVGEDSLKPVLKNGGVCILTPAISDSDMPSYYNGFEIEKKYETFLELLQEGKVNRDYRGCEILDSREYSCKLKEAICGEDGRESKYEYRIASTKFLPGNDRGFYNLFYEAFEYGQAHFLKAVF</sequence>
<gene>
    <name evidence="1" type="ORF">DW054_15050</name>
</gene>
<dbReference type="Proteomes" id="UP000284152">
    <property type="component" value="Unassembled WGS sequence"/>
</dbReference>